<accession>A0A7G2IN51</accession>
<dbReference type="Gene3D" id="2.60.120.10">
    <property type="entry name" value="Jelly Rolls"/>
    <property type="match status" value="1"/>
</dbReference>
<dbReference type="InterPro" id="IPR051610">
    <property type="entry name" value="GPI/OXD"/>
</dbReference>
<evidence type="ECO:0000313" key="3">
    <source>
        <dbReference type="EMBL" id="CDL36694.1"/>
    </source>
</evidence>
<feature type="domain" description="Cupin type-2" evidence="2">
    <location>
        <begin position="47"/>
        <end position="118"/>
    </location>
</feature>
<dbReference type="Pfam" id="PF07883">
    <property type="entry name" value="Cupin_2"/>
    <property type="match status" value="1"/>
</dbReference>
<evidence type="ECO:0000256" key="1">
    <source>
        <dbReference type="ARBA" id="ARBA00022723"/>
    </source>
</evidence>
<dbReference type="CDD" id="cd02224">
    <property type="entry name" value="cupin_SPO2919-like"/>
    <property type="match status" value="1"/>
</dbReference>
<comment type="caution">
    <text evidence="3">The sequence shown here is derived from an EMBL/GenBank/DDBJ whole genome shotgun (WGS) entry which is preliminary data.</text>
</comment>
<dbReference type="InterPro" id="IPR013096">
    <property type="entry name" value="Cupin_2"/>
</dbReference>
<keyword evidence="1" id="KW-0479">Metal-binding</keyword>
<dbReference type="Proteomes" id="UP000019194">
    <property type="component" value="Unassembled WGS sequence"/>
</dbReference>
<dbReference type="InterPro" id="IPR011051">
    <property type="entry name" value="RmlC_Cupin_sf"/>
</dbReference>
<dbReference type="InterPro" id="IPR014710">
    <property type="entry name" value="RmlC-like_jellyroll"/>
</dbReference>
<name>A0A7G2IN51_CITFR</name>
<dbReference type="PANTHER" id="PTHR35848">
    <property type="entry name" value="OXALATE-BINDING PROTEIN"/>
    <property type="match status" value="1"/>
</dbReference>
<evidence type="ECO:0000313" key="4">
    <source>
        <dbReference type="Proteomes" id="UP000019194"/>
    </source>
</evidence>
<dbReference type="AlphaFoldDB" id="A0A7G2IN51"/>
<protein>
    <submittedName>
        <fullName evidence="3">Hemolysin</fullName>
    </submittedName>
</protein>
<dbReference type="GO" id="GO:0046872">
    <property type="term" value="F:metal ion binding"/>
    <property type="evidence" value="ECO:0007669"/>
    <property type="project" value="UniProtKB-KW"/>
</dbReference>
<evidence type="ECO:0000259" key="2">
    <source>
        <dbReference type="Pfam" id="PF07883"/>
    </source>
</evidence>
<dbReference type="SUPFAM" id="SSF51182">
    <property type="entry name" value="RmlC-like cupins"/>
    <property type="match status" value="1"/>
</dbReference>
<reference evidence="3 4" key="1">
    <citation type="submission" date="2013-10" db="EMBL/GenBank/DDBJ databases">
        <title>Antibiotic resistance diversity of beta-lactamase producers in the General Hospital Vienna.</title>
        <authorList>
            <person name="Barisic I."/>
            <person name="Mitteregger D."/>
            <person name="Hirschl A.M."/>
            <person name="Noehammer C."/>
            <person name="Wiesinger-Mayr H."/>
        </authorList>
    </citation>
    <scope>NUCLEOTIDE SEQUENCE [LARGE SCALE GENOMIC DNA]</scope>
    <source>
        <strain evidence="3 4">ISC11</strain>
    </source>
</reference>
<sequence length="165" mass="18561">MKRPDCIRHWREVEGADDSTYPDSDELFAIGAPLARKLGLGRLGIHHERLPPGRRTSYPHAESDEEEFIYVLEGYPEVWINGYLWKLEPGDSVGFPAGTGVCHTFINNTSEEVRLLVVGEANKNITAFIIRLTRSMPLHVRIAGSTIRRSFSDHTTENRGVNSVC</sequence>
<dbReference type="EMBL" id="CBWP010000017">
    <property type="protein sequence ID" value="CDL36694.1"/>
    <property type="molecule type" value="Genomic_DNA"/>
</dbReference>
<proteinExistence type="predicted"/>
<organism evidence="3 4">
    <name type="scientific">Citrobacter freundii</name>
    <dbReference type="NCBI Taxonomy" id="546"/>
    <lineage>
        <taxon>Bacteria</taxon>
        <taxon>Pseudomonadati</taxon>
        <taxon>Pseudomonadota</taxon>
        <taxon>Gammaproteobacteria</taxon>
        <taxon>Enterobacterales</taxon>
        <taxon>Enterobacteriaceae</taxon>
        <taxon>Citrobacter</taxon>
        <taxon>Citrobacter freundii complex</taxon>
    </lineage>
</organism>
<dbReference type="PANTHER" id="PTHR35848:SF9">
    <property type="entry name" value="SLL1358 PROTEIN"/>
    <property type="match status" value="1"/>
</dbReference>